<dbReference type="GO" id="GO:0016787">
    <property type="term" value="F:hydrolase activity"/>
    <property type="evidence" value="ECO:0007669"/>
    <property type="project" value="UniProtKB-KW"/>
</dbReference>
<dbReference type="InterPro" id="IPR018537">
    <property type="entry name" value="Peptidoglycan-bd_3"/>
</dbReference>
<organism evidence="3 4">
    <name type="scientific">Zhongshania borealis</name>
    <dbReference type="NCBI Taxonomy" id="889488"/>
    <lineage>
        <taxon>Bacteria</taxon>
        <taxon>Pseudomonadati</taxon>
        <taxon>Pseudomonadota</taxon>
        <taxon>Gammaproteobacteria</taxon>
        <taxon>Cellvibrionales</taxon>
        <taxon>Spongiibacteraceae</taxon>
        <taxon>Zhongshania</taxon>
    </lineage>
</organism>
<gene>
    <name evidence="3" type="ORF">GCM10022414_17370</name>
</gene>
<dbReference type="Pfam" id="PF09374">
    <property type="entry name" value="PG_binding_3"/>
    <property type="match status" value="1"/>
</dbReference>
<evidence type="ECO:0000313" key="4">
    <source>
        <dbReference type="Proteomes" id="UP001500392"/>
    </source>
</evidence>
<proteinExistence type="predicted"/>
<dbReference type="InterPro" id="IPR008565">
    <property type="entry name" value="TtsA-like_GH18_dom"/>
</dbReference>
<dbReference type="RefSeq" id="WP_344934727.1">
    <property type="nucleotide sequence ID" value="NZ_BAABDM010000002.1"/>
</dbReference>
<sequence>MSNIESIISGLIRRAGGYVKYAADSGGPAHFGISQHTLSIYLGRNASTAEIENLDQSLAHKIYRQNYYLAPGIDQLPAMIQGFVFDSAVNHGPEQALLFVQRSCNLLGAKPALNEDGVMGPHTRSATETAARQFSSRLMRTLLAERRNFYFKLIEARPAQQVLLKSWLNQLAEFDSSDTWIV</sequence>
<evidence type="ECO:0000259" key="1">
    <source>
        <dbReference type="Pfam" id="PF05838"/>
    </source>
</evidence>
<protein>
    <submittedName>
        <fullName evidence="3">Glycosyl hydrolase 108 family protein</fullName>
    </submittedName>
</protein>
<reference evidence="4" key="1">
    <citation type="journal article" date="2019" name="Int. J. Syst. Evol. Microbiol.">
        <title>The Global Catalogue of Microorganisms (GCM) 10K type strain sequencing project: providing services to taxonomists for standard genome sequencing and annotation.</title>
        <authorList>
            <consortium name="The Broad Institute Genomics Platform"/>
            <consortium name="The Broad Institute Genome Sequencing Center for Infectious Disease"/>
            <person name="Wu L."/>
            <person name="Ma J."/>
        </authorList>
    </citation>
    <scope>NUCLEOTIDE SEQUENCE [LARGE SCALE GENOMIC DNA]</scope>
    <source>
        <strain evidence="4">JCM 17304</strain>
    </source>
</reference>
<dbReference type="CDD" id="cd13926">
    <property type="entry name" value="N-acetylmuramidase_GH108"/>
    <property type="match status" value="1"/>
</dbReference>
<evidence type="ECO:0000313" key="3">
    <source>
        <dbReference type="EMBL" id="GAA4094014.1"/>
    </source>
</evidence>
<name>A0ABP7WPW4_9GAMM</name>
<evidence type="ECO:0000259" key="2">
    <source>
        <dbReference type="Pfam" id="PF09374"/>
    </source>
</evidence>
<dbReference type="InterPro" id="IPR023346">
    <property type="entry name" value="Lysozyme-like_dom_sf"/>
</dbReference>
<keyword evidence="4" id="KW-1185">Reference proteome</keyword>
<feature type="domain" description="Peptidoglycan binding" evidence="2">
    <location>
        <begin position="97"/>
        <end position="171"/>
    </location>
</feature>
<comment type="caution">
    <text evidence="3">The sequence shown here is derived from an EMBL/GenBank/DDBJ whole genome shotgun (WGS) entry which is preliminary data.</text>
</comment>
<dbReference type="EMBL" id="BAABDM010000002">
    <property type="protein sequence ID" value="GAA4094014.1"/>
    <property type="molecule type" value="Genomic_DNA"/>
</dbReference>
<accession>A0ABP7WPW4</accession>
<dbReference type="Pfam" id="PF05838">
    <property type="entry name" value="Glyco_hydro_108"/>
    <property type="match status" value="1"/>
</dbReference>
<dbReference type="Proteomes" id="UP001500392">
    <property type="component" value="Unassembled WGS sequence"/>
</dbReference>
<feature type="domain" description="TtsA-like Glycoside hydrolase family 108" evidence="1">
    <location>
        <begin position="12"/>
        <end position="92"/>
    </location>
</feature>
<dbReference type="Gene3D" id="1.20.141.10">
    <property type="entry name" value="Chitosanase, subunit A, domain 1"/>
    <property type="match status" value="1"/>
</dbReference>
<keyword evidence="3" id="KW-0378">Hydrolase</keyword>
<dbReference type="SUPFAM" id="SSF53955">
    <property type="entry name" value="Lysozyme-like"/>
    <property type="match status" value="1"/>
</dbReference>